<feature type="non-terminal residue" evidence="1">
    <location>
        <position position="72"/>
    </location>
</feature>
<accession>A0ABD0QVI3</accession>
<organism evidence="1 2">
    <name type="scientific">Cirrhinus mrigala</name>
    <name type="common">Mrigala</name>
    <dbReference type="NCBI Taxonomy" id="683832"/>
    <lineage>
        <taxon>Eukaryota</taxon>
        <taxon>Metazoa</taxon>
        <taxon>Chordata</taxon>
        <taxon>Craniata</taxon>
        <taxon>Vertebrata</taxon>
        <taxon>Euteleostomi</taxon>
        <taxon>Actinopterygii</taxon>
        <taxon>Neopterygii</taxon>
        <taxon>Teleostei</taxon>
        <taxon>Ostariophysi</taxon>
        <taxon>Cypriniformes</taxon>
        <taxon>Cyprinidae</taxon>
        <taxon>Labeoninae</taxon>
        <taxon>Labeonini</taxon>
        <taxon>Cirrhinus</taxon>
    </lineage>
</organism>
<dbReference type="InterPro" id="IPR013783">
    <property type="entry name" value="Ig-like_fold"/>
</dbReference>
<evidence type="ECO:0000313" key="2">
    <source>
        <dbReference type="Proteomes" id="UP001529510"/>
    </source>
</evidence>
<dbReference type="Proteomes" id="UP001529510">
    <property type="component" value="Unassembled WGS sequence"/>
</dbReference>
<feature type="non-terminal residue" evidence="1">
    <location>
        <position position="1"/>
    </location>
</feature>
<keyword evidence="2" id="KW-1185">Reference proteome</keyword>
<proteinExistence type="predicted"/>
<dbReference type="AlphaFoldDB" id="A0ABD0QVI3"/>
<gene>
    <name evidence="1" type="ORF">M9458_012915</name>
</gene>
<comment type="caution">
    <text evidence="1">The sequence shown here is derived from an EMBL/GenBank/DDBJ whole genome shotgun (WGS) entry which is preliminary data.</text>
</comment>
<name>A0ABD0QVI3_CIRMR</name>
<dbReference type="Gene3D" id="2.60.40.10">
    <property type="entry name" value="Immunoglobulins"/>
    <property type="match status" value="1"/>
</dbReference>
<sequence>PLSVEVPVSMSGQPSLTKWSAILERGVSNPTGPRALSVSLSSPASASVGVYTLQLRNISVRPVHAPLQPLVP</sequence>
<dbReference type="EMBL" id="JAMKFB020000006">
    <property type="protein sequence ID" value="KAL0190217.1"/>
    <property type="molecule type" value="Genomic_DNA"/>
</dbReference>
<reference evidence="1 2" key="1">
    <citation type="submission" date="2024-05" db="EMBL/GenBank/DDBJ databases">
        <title>Genome sequencing and assembly of Indian major carp, Cirrhinus mrigala (Hamilton, 1822).</title>
        <authorList>
            <person name="Mohindra V."/>
            <person name="Chowdhury L.M."/>
            <person name="Lal K."/>
            <person name="Jena J.K."/>
        </authorList>
    </citation>
    <scope>NUCLEOTIDE SEQUENCE [LARGE SCALE GENOMIC DNA]</scope>
    <source>
        <strain evidence="1">CM1030</strain>
        <tissue evidence="1">Blood</tissue>
    </source>
</reference>
<protein>
    <submittedName>
        <fullName evidence="1">Uncharacterized protein</fullName>
    </submittedName>
</protein>
<evidence type="ECO:0000313" key="1">
    <source>
        <dbReference type="EMBL" id="KAL0190217.1"/>
    </source>
</evidence>